<accession>A0A071M3A1</accession>
<sequence length="389" mass="41907">MRFTMTRFAATLLVAACATTAAGRAAATVQDDIRDTVTRHVAPLMKQYAIPGMAIGIVADGKPYVFDYGVMSKQTGKPVTGGTLFEIGSVSKTLTATLASDAQEGGELSLADPVAKYLPELQGKPFGVVTLLQLGTHTPGGTPLQVPDSIRDDAGLIRYLDAWRPEYAPGTHRKYSNVAIGMLGWLTAKAMHKDFAALMEQRLFPALGMTHTYINVPDARMADYAQGYTKDGRPVRMTQGMLWQPAYGVRTTAADLLRFVQANMGMIQTAPRLQRAIDRTHAGYFRAGPLTQDLIWEQYPYPVALPTLLEGNAPKMLYDVVPASAIKPPLAPNPDTWINKTGSTGGFSTYVAFVPSKRIAIVMLANGSVPIEDRVKAAYGILGSLGAGR</sequence>
<dbReference type="PANTHER" id="PTHR46825">
    <property type="entry name" value="D-ALANYL-D-ALANINE-CARBOXYPEPTIDASE/ENDOPEPTIDASE AMPH"/>
    <property type="match status" value="1"/>
</dbReference>
<proteinExistence type="inferred from homology"/>
<dbReference type="GO" id="GO:0008800">
    <property type="term" value="F:beta-lactamase activity"/>
    <property type="evidence" value="ECO:0007669"/>
    <property type="project" value="UniProtKB-UniRule"/>
</dbReference>
<evidence type="ECO:0000256" key="7">
    <source>
        <dbReference type="SAM" id="SignalP"/>
    </source>
</evidence>
<feature type="chain" id="PRO_5001677253" description="Beta-lactamase" evidence="7">
    <location>
        <begin position="22"/>
        <end position="389"/>
    </location>
</feature>
<dbReference type="Pfam" id="PF00144">
    <property type="entry name" value="Beta-lactamase"/>
    <property type="match status" value="1"/>
</dbReference>
<gene>
    <name evidence="9" type="primary">ampC</name>
    <name evidence="9" type="ORF">DT99_35470</name>
</gene>
<dbReference type="EC" id="3.5.2.6" evidence="3 6"/>
<reference evidence="9" key="1">
    <citation type="submission" date="2014-04" db="EMBL/GenBank/DDBJ databases">
        <title>In planta biocontrol of soil-borne Fusarium wilt of banana through a plant endophytic bacterium, Burkholderia cenocepacia 869T2.</title>
        <authorList>
            <person name="Ho Y.-N."/>
            <person name="Chiang H.-M."/>
            <person name="Chao C.-P."/>
            <person name="Su C.-C."/>
            <person name="Hsu H.-F."/>
            <person name="Guo C.-T."/>
            <person name="Hsieh J.-L."/>
            <person name="Huang C.-C."/>
        </authorList>
    </citation>
    <scope>NUCLEOTIDE SEQUENCE [LARGE SCALE GENOMIC DNA]</scope>
    <source>
        <strain evidence="9">869T2</strain>
    </source>
</reference>
<keyword evidence="4 6" id="KW-0378">Hydrolase</keyword>
<evidence type="ECO:0000256" key="2">
    <source>
        <dbReference type="ARBA" id="ARBA00007840"/>
    </source>
</evidence>
<dbReference type="GO" id="GO:0046677">
    <property type="term" value="P:response to antibiotic"/>
    <property type="evidence" value="ECO:0007669"/>
    <property type="project" value="UniProtKB-UniRule"/>
</dbReference>
<dbReference type="InterPro" id="IPR012338">
    <property type="entry name" value="Beta-lactam/transpept-like"/>
</dbReference>
<dbReference type="PANTHER" id="PTHR46825:SF8">
    <property type="entry name" value="BETA-LACTAMASE-RELATED"/>
    <property type="match status" value="1"/>
</dbReference>
<dbReference type="EMBL" id="JJOA01000076">
    <property type="protein sequence ID" value="KEA55015.1"/>
    <property type="molecule type" value="Genomic_DNA"/>
</dbReference>
<dbReference type="SUPFAM" id="SSF56601">
    <property type="entry name" value="beta-lactamase/transpeptidase-like"/>
    <property type="match status" value="1"/>
</dbReference>
<comment type="caution">
    <text evidence="9">The sequence shown here is derived from an EMBL/GenBank/DDBJ whole genome shotgun (WGS) entry which is preliminary data.</text>
</comment>
<dbReference type="OrthoDB" id="5377431at2"/>
<keyword evidence="5 6" id="KW-0046">Antibiotic resistance</keyword>
<evidence type="ECO:0000256" key="6">
    <source>
        <dbReference type="RuleBase" id="RU361140"/>
    </source>
</evidence>
<evidence type="ECO:0000313" key="9">
    <source>
        <dbReference type="EMBL" id="KEA55015.1"/>
    </source>
</evidence>
<dbReference type="InterPro" id="IPR001586">
    <property type="entry name" value="Beta-lactam_class-C_AS"/>
</dbReference>
<dbReference type="GO" id="GO:0030288">
    <property type="term" value="C:outer membrane-bounded periplasmic space"/>
    <property type="evidence" value="ECO:0007669"/>
    <property type="project" value="InterPro"/>
</dbReference>
<evidence type="ECO:0000256" key="5">
    <source>
        <dbReference type="ARBA" id="ARBA00023251"/>
    </source>
</evidence>
<feature type="domain" description="Beta-lactamase-related" evidence="8">
    <location>
        <begin position="38"/>
        <end position="381"/>
    </location>
</feature>
<dbReference type="InterPro" id="IPR001466">
    <property type="entry name" value="Beta-lactam-related"/>
</dbReference>
<dbReference type="InterPro" id="IPR058136">
    <property type="entry name" value="AmpC"/>
</dbReference>
<evidence type="ECO:0000259" key="8">
    <source>
        <dbReference type="Pfam" id="PF00144"/>
    </source>
</evidence>
<keyword evidence="9" id="KW-0121">Carboxypeptidase</keyword>
<name>A0A071M3A1_9BURK</name>
<evidence type="ECO:0000256" key="3">
    <source>
        <dbReference type="ARBA" id="ARBA00012865"/>
    </source>
</evidence>
<dbReference type="InterPro" id="IPR050491">
    <property type="entry name" value="AmpC-like"/>
</dbReference>
<keyword evidence="7" id="KW-0732">Signal</keyword>
<dbReference type="GO" id="GO:0017001">
    <property type="term" value="P:antibiotic catabolic process"/>
    <property type="evidence" value="ECO:0007669"/>
    <property type="project" value="InterPro"/>
</dbReference>
<dbReference type="NCBIfam" id="NF033085">
    <property type="entry name" value="bla_class_C"/>
    <property type="match status" value="1"/>
</dbReference>
<organism evidence="9">
    <name type="scientific">Burkholderia cenocepacia</name>
    <dbReference type="NCBI Taxonomy" id="95486"/>
    <lineage>
        <taxon>Bacteria</taxon>
        <taxon>Pseudomonadati</taxon>
        <taxon>Pseudomonadota</taxon>
        <taxon>Betaproteobacteria</taxon>
        <taxon>Burkholderiales</taxon>
        <taxon>Burkholderiaceae</taxon>
        <taxon>Burkholderia</taxon>
        <taxon>Burkholderia cepacia complex</taxon>
    </lineage>
</organism>
<comment type="similarity">
    <text evidence="2 6">Belongs to the class-C beta-lactamase family.</text>
</comment>
<evidence type="ECO:0000256" key="4">
    <source>
        <dbReference type="ARBA" id="ARBA00022801"/>
    </source>
</evidence>
<comment type="catalytic activity">
    <reaction evidence="1 6">
        <text>a beta-lactam + H2O = a substituted beta-amino acid</text>
        <dbReference type="Rhea" id="RHEA:20401"/>
        <dbReference type="ChEBI" id="CHEBI:15377"/>
        <dbReference type="ChEBI" id="CHEBI:35627"/>
        <dbReference type="ChEBI" id="CHEBI:140347"/>
        <dbReference type="EC" id="3.5.2.6"/>
    </reaction>
</comment>
<dbReference type="GO" id="GO:0004180">
    <property type="term" value="F:carboxypeptidase activity"/>
    <property type="evidence" value="ECO:0007669"/>
    <property type="project" value="UniProtKB-KW"/>
</dbReference>
<dbReference type="AlphaFoldDB" id="A0A071M3A1"/>
<feature type="signal peptide" evidence="7">
    <location>
        <begin position="1"/>
        <end position="21"/>
    </location>
</feature>
<dbReference type="PROSITE" id="PS00336">
    <property type="entry name" value="BETA_LACTAMASE_C"/>
    <property type="match status" value="1"/>
</dbReference>
<evidence type="ECO:0000256" key="1">
    <source>
        <dbReference type="ARBA" id="ARBA00001526"/>
    </source>
</evidence>
<keyword evidence="9" id="KW-0645">Protease</keyword>
<dbReference type="Gene3D" id="3.40.710.10">
    <property type="entry name" value="DD-peptidase/beta-lactamase superfamily"/>
    <property type="match status" value="1"/>
</dbReference>
<protein>
    <recommendedName>
        <fullName evidence="3 6">Beta-lactamase</fullName>
        <ecNumber evidence="3 6">3.5.2.6</ecNumber>
    </recommendedName>
</protein>